<name>A0A556A918_9BURK</name>
<protein>
    <submittedName>
        <fullName evidence="1">Uncharacterized protein</fullName>
    </submittedName>
</protein>
<sequence length="106" mass="11300">MKAEFTVNFGNGRVLELAAPYDKGNPQAPTTAHHWLSDAYEALGCEPVRPSGKVLLLDRILAIAIAKGYDGLRADPEFAAAFVRHAAQAVGQPRVVVDVPGLTVGY</sequence>
<keyword evidence="2" id="KW-1185">Reference proteome</keyword>
<evidence type="ECO:0000313" key="1">
    <source>
        <dbReference type="EMBL" id="TSH89375.1"/>
    </source>
</evidence>
<gene>
    <name evidence="1" type="ORF">FOZ76_23755</name>
</gene>
<dbReference type="OrthoDB" id="5297048at2"/>
<accession>A0A556A918</accession>
<organism evidence="1 2">
    <name type="scientific">Verticiella sediminum</name>
    <dbReference type="NCBI Taxonomy" id="1247510"/>
    <lineage>
        <taxon>Bacteria</taxon>
        <taxon>Pseudomonadati</taxon>
        <taxon>Pseudomonadota</taxon>
        <taxon>Betaproteobacteria</taxon>
        <taxon>Burkholderiales</taxon>
        <taxon>Alcaligenaceae</taxon>
        <taxon>Verticiella</taxon>
    </lineage>
</organism>
<comment type="caution">
    <text evidence="1">The sequence shown here is derived from an EMBL/GenBank/DDBJ whole genome shotgun (WGS) entry which is preliminary data.</text>
</comment>
<dbReference type="RefSeq" id="WP_143950779.1">
    <property type="nucleotide sequence ID" value="NZ_BAABMB010000005.1"/>
</dbReference>
<proteinExistence type="predicted"/>
<evidence type="ECO:0000313" key="2">
    <source>
        <dbReference type="Proteomes" id="UP000318405"/>
    </source>
</evidence>
<dbReference type="AlphaFoldDB" id="A0A556A918"/>
<reference evidence="1 2" key="1">
    <citation type="submission" date="2019-07" db="EMBL/GenBank/DDBJ databases">
        <title>Qingshengfaniella alkalisoli gen. nov., sp. nov., isolated from saline soil.</title>
        <authorList>
            <person name="Xu L."/>
            <person name="Huang X.-X."/>
            <person name="Sun J.-Q."/>
        </authorList>
    </citation>
    <scope>NUCLEOTIDE SEQUENCE [LARGE SCALE GENOMIC DNA]</scope>
    <source>
        <strain evidence="1 2">DSM 27279</strain>
    </source>
</reference>
<dbReference type="Proteomes" id="UP000318405">
    <property type="component" value="Unassembled WGS sequence"/>
</dbReference>
<dbReference type="EMBL" id="VLTJ01000041">
    <property type="protein sequence ID" value="TSH89375.1"/>
    <property type="molecule type" value="Genomic_DNA"/>
</dbReference>